<keyword evidence="2" id="KW-0472">Membrane</keyword>
<evidence type="ECO:0000256" key="2">
    <source>
        <dbReference type="SAM" id="Phobius"/>
    </source>
</evidence>
<dbReference type="RefSeq" id="WP_080044027.1">
    <property type="nucleotide sequence ID" value="NZ_CP017717.1"/>
</dbReference>
<keyword evidence="2" id="KW-0812">Transmembrane</keyword>
<sequence length="88" mass="10207">MSYTWPEVIFFLGVLILVTFLISIFTVGIFESRRSKRQADAAEELRELARRYEELARSTAETQERIAADLAELRNRTASIEQILRTVE</sequence>
<evidence type="ECO:0000256" key="1">
    <source>
        <dbReference type="SAM" id="Coils"/>
    </source>
</evidence>
<feature type="coiled-coil region" evidence="1">
    <location>
        <begin position="35"/>
        <end position="65"/>
    </location>
</feature>
<dbReference type="OrthoDB" id="3696118at2"/>
<keyword evidence="1" id="KW-0175">Coiled coil</keyword>
<dbReference type="STRING" id="1909395.BKM31_45220"/>
<reference evidence="4" key="1">
    <citation type="journal article" date="2017" name="Med. Chem. Commun.">
        <title>Nonomuraea sp. ATCC 55076 harbours the largest actinomycete chromosome to date and the kistamicin biosynthetic gene cluster.</title>
        <authorList>
            <person name="Nazari B."/>
            <person name="Forneris C.C."/>
            <person name="Gibson M.I."/>
            <person name="Moon K."/>
            <person name="Schramma K.R."/>
            <person name="Seyedsayamdost M.R."/>
        </authorList>
    </citation>
    <scope>NUCLEOTIDE SEQUENCE [LARGE SCALE GENOMIC DNA]</scope>
    <source>
        <strain evidence="4">ATCC 55076</strain>
    </source>
</reference>
<feature type="transmembrane region" description="Helical" evidence="2">
    <location>
        <begin position="6"/>
        <end position="30"/>
    </location>
</feature>
<proteinExistence type="predicted"/>
<keyword evidence="4" id="KW-1185">Reference proteome</keyword>
<dbReference type="EMBL" id="CP017717">
    <property type="protein sequence ID" value="AQZ67716.1"/>
    <property type="molecule type" value="Genomic_DNA"/>
</dbReference>
<accession>A0A1V0AC04</accession>
<evidence type="ECO:0000313" key="4">
    <source>
        <dbReference type="Proteomes" id="UP000190797"/>
    </source>
</evidence>
<evidence type="ECO:0000313" key="3">
    <source>
        <dbReference type="EMBL" id="AQZ67716.1"/>
    </source>
</evidence>
<organism evidence="3 4">
    <name type="scientific">[Actinomadura] parvosata subsp. kistnae</name>
    <dbReference type="NCBI Taxonomy" id="1909395"/>
    <lineage>
        <taxon>Bacteria</taxon>
        <taxon>Bacillati</taxon>
        <taxon>Actinomycetota</taxon>
        <taxon>Actinomycetes</taxon>
        <taxon>Streptosporangiales</taxon>
        <taxon>Streptosporangiaceae</taxon>
        <taxon>Nonomuraea</taxon>
    </lineage>
</organism>
<gene>
    <name evidence="3" type="ORF">BKM31_45220</name>
</gene>
<keyword evidence="2" id="KW-1133">Transmembrane helix</keyword>
<dbReference type="KEGG" id="noa:BKM31_45220"/>
<protein>
    <submittedName>
        <fullName evidence="3">Uncharacterized protein</fullName>
    </submittedName>
</protein>
<name>A0A1V0AC04_9ACTN</name>
<dbReference type="AlphaFoldDB" id="A0A1V0AC04"/>
<dbReference type="Proteomes" id="UP000190797">
    <property type="component" value="Chromosome"/>
</dbReference>